<name>A0A1I8A049_9BILA</name>
<dbReference type="AlphaFoldDB" id="A0A1I8A049"/>
<organism evidence="1 2">
    <name type="scientific">Steinernema glaseri</name>
    <dbReference type="NCBI Taxonomy" id="37863"/>
    <lineage>
        <taxon>Eukaryota</taxon>
        <taxon>Metazoa</taxon>
        <taxon>Ecdysozoa</taxon>
        <taxon>Nematoda</taxon>
        <taxon>Chromadorea</taxon>
        <taxon>Rhabditida</taxon>
        <taxon>Tylenchina</taxon>
        <taxon>Panagrolaimomorpha</taxon>
        <taxon>Strongyloidoidea</taxon>
        <taxon>Steinernematidae</taxon>
        <taxon>Steinernema</taxon>
    </lineage>
</organism>
<dbReference type="WBParaSite" id="L893_g31359.t1">
    <property type="protein sequence ID" value="L893_g31359.t1"/>
    <property type="gene ID" value="L893_g31359"/>
</dbReference>
<proteinExistence type="predicted"/>
<keyword evidence="1" id="KW-1185">Reference proteome</keyword>
<sequence length="147" mass="17099">MLHDAQFELPRTSDRRLFKMSVPWHDWPATAKAIVVDLLSHDQIEFLCLSAQHSNIALDAADLSMILHYWISKRYPVRHKLSFANHKDGLAHFSDIRRDLQNLKRTKRGRSIAWDLKYSDGTSSWMSVRMDTTYTQATYLCIGVAYD</sequence>
<evidence type="ECO:0000313" key="2">
    <source>
        <dbReference type="WBParaSite" id="L893_g31359.t1"/>
    </source>
</evidence>
<evidence type="ECO:0000313" key="1">
    <source>
        <dbReference type="Proteomes" id="UP000095287"/>
    </source>
</evidence>
<reference evidence="2" key="1">
    <citation type="submission" date="2016-11" db="UniProtKB">
        <authorList>
            <consortium name="WormBaseParasite"/>
        </authorList>
    </citation>
    <scope>IDENTIFICATION</scope>
</reference>
<protein>
    <submittedName>
        <fullName evidence="2">FBA_2 domain-containing protein</fullName>
    </submittedName>
</protein>
<dbReference type="Proteomes" id="UP000095287">
    <property type="component" value="Unplaced"/>
</dbReference>
<accession>A0A1I8A049</accession>